<reference evidence="1 2" key="2">
    <citation type="journal article" date="2010" name="J. Bacteriol.">
        <title>Complete genome sequence of Methanothermobacter marburgensis, a methanoarchaeon model organism.</title>
        <authorList>
            <person name="Liesegang H."/>
            <person name="Kaster A.K."/>
            <person name="Wiezer A."/>
            <person name="Goenrich M."/>
            <person name="Wollherr A."/>
            <person name="Seedorf H."/>
            <person name="Gottschalk G."/>
            <person name="Thauer R.K."/>
        </authorList>
    </citation>
    <scope>NUCLEOTIDE SEQUENCE [LARGE SCALE GENOMIC DNA]</scope>
    <source>
        <strain evidence="2">ATCC BAA-927 / DSM 2133 / JCM 14651 / NBRC 100331 / OCM 82 / Marburg</strain>
    </source>
</reference>
<dbReference type="STRING" id="79929.MTBMA_c11930"/>
<dbReference type="PaxDb" id="79929-MTBMA_c11930"/>
<dbReference type="AlphaFoldDB" id="D9PX35"/>
<gene>
    <name evidence="1" type="ordered locus">MTBMA_c11930</name>
</gene>
<dbReference type="PATRIC" id="fig|79929.8.peg.1159"/>
<dbReference type="RefSeq" id="WP_013296005.1">
    <property type="nucleotide sequence ID" value="NC_014408.1"/>
</dbReference>
<dbReference type="GeneID" id="77399966"/>
<proteinExistence type="predicted"/>
<sequence>MKFMRDSEKEQLKLLVKACMLEISKLKMDLRKCRENSENSGRVRKLEETLKLREQKIAELEGLMAEKDKIIQDLNAIIAEKESCISDLKRYREYFHALTQKPERDLTSFQSQIYRLLPGERSTAEELLSFLNEIGFRDMKLENMVQILRNLERKGYFRSVRDDGRVLWEKIER</sequence>
<dbReference type="Proteomes" id="UP000000345">
    <property type="component" value="Chromosome"/>
</dbReference>
<reference key="1">
    <citation type="submission" date="2009-08" db="EMBL/GenBank/DDBJ databases">
        <title>The genome sequence of Methanothermobacter marburgensis.</title>
        <authorList>
            <person name="Kaster A."/>
            <person name="Seedorf H."/>
            <person name="Goenrich M."/>
            <person name="Wiezer A."/>
            <person name="Liesegang H."/>
            <person name="Thauer R."/>
            <person name="Gottschalk G."/>
        </authorList>
    </citation>
    <scope>NUCLEOTIDE SEQUENCE</scope>
    <source>
        <strain>Marburg</strain>
    </source>
</reference>
<dbReference type="EMBL" id="CP001710">
    <property type="protein sequence ID" value="ADL58783.1"/>
    <property type="molecule type" value="Genomic_DNA"/>
</dbReference>
<dbReference type="KEGG" id="mmg:MTBMA_c11930"/>
<evidence type="ECO:0000313" key="2">
    <source>
        <dbReference type="Proteomes" id="UP000000345"/>
    </source>
</evidence>
<accession>D9PX35</accession>
<name>D9PX35_METTM</name>
<organism evidence="1 2">
    <name type="scientific">Methanothermobacter marburgensis (strain ATCC BAA-927 / DSM 2133 / JCM 14651 / NBRC 100331 / OCM 82 / Marburg)</name>
    <name type="common">Methanobacterium thermoautotrophicum</name>
    <dbReference type="NCBI Taxonomy" id="79929"/>
    <lineage>
        <taxon>Archaea</taxon>
        <taxon>Methanobacteriati</taxon>
        <taxon>Methanobacteriota</taxon>
        <taxon>Methanomada group</taxon>
        <taxon>Methanobacteria</taxon>
        <taxon>Methanobacteriales</taxon>
        <taxon>Methanobacteriaceae</taxon>
        <taxon>Methanothermobacter</taxon>
    </lineage>
</organism>
<keyword evidence="2" id="KW-1185">Reference proteome</keyword>
<dbReference type="OrthoDB" id="81606at2157"/>
<evidence type="ECO:0000313" key="1">
    <source>
        <dbReference type="EMBL" id="ADL58783.1"/>
    </source>
</evidence>
<dbReference type="HOGENOM" id="CLU_1387607_0_0_2"/>
<dbReference type="GeneID" id="9704901"/>
<protein>
    <submittedName>
        <fullName evidence="1">Uncharacterized protein</fullName>
    </submittedName>
</protein>